<evidence type="ECO:0000313" key="5">
    <source>
        <dbReference type="Proteomes" id="UP000230750"/>
    </source>
</evidence>
<dbReference type="PANTHER" id="PTHR32170:SF3">
    <property type="entry name" value="PROTEASOME ACTIVATOR COMPLEX SUBUNIT 4"/>
    <property type="match status" value="1"/>
</dbReference>
<dbReference type="AlphaFoldDB" id="A0A2G8L7A7"/>
<dbReference type="GO" id="GO:0005829">
    <property type="term" value="C:cytosol"/>
    <property type="evidence" value="ECO:0007669"/>
    <property type="project" value="TreeGrafter"/>
</dbReference>
<dbReference type="GO" id="GO:0010499">
    <property type="term" value="P:proteasomal ubiquitin-independent protein catabolic process"/>
    <property type="evidence" value="ECO:0007669"/>
    <property type="project" value="TreeGrafter"/>
</dbReference>
<evidence type="ECO:0000259" key="3">
    <source>
        <dbReference type="Pfam" id="PF23096"/>
    </source>
</evidence>
<sequence>MWHRYDSASPLLTEKDWNNCSFIEKTHWGYYCWPKDMKSYAPFDEQPKLDRSREELTELEGVVFDHFTDEKFVSKLIEYFSLEERKGKDKFCNRRFVMFKGLFRNYGDSILQVFKPHIERLATDSQESSQRCLTEIVAGLMRGSKHWGFQKTQALWEFLIPVLEKAFTHLGHETLKDWVYSLSTACESRDPRKLHWFLEWIIKDPIKGDGGSILDASRLMILKACLCQQEWRIPTIQHKLLSYLEGHMDHNYKNVRDCMGSCICKLYNNRCMLQSHLLMSSLQSHHAAVNIRRADAQRQGYSLSRLSDFFQRTFSRVGALRDSDDWVAQLSNGSGQVKEEKQGTVRLLKTVMRWLRDALGTMIRPLPAEFFLFLPLLTPLESCEADEELQNETNLTLACMAQSLLEEGSVLPCIKALEEIASGKSWRAKCSMLKYLQVMIFNNLFVLGKQHENVKRVQDLVERLLKDDRLEVRETAGVTLSGLLHCQFISMESKVKGPFEKLCKTALPNRSKRLRLVAVDGAATDAIVQRHAGILGLSACVQAFPYDVPDWMPQILMDLTDHLHDPQPIEMTVRKTLSDFRRTHHDNWHEHKQQFTDDQLVILTDLLVSPCYYA</sequence>
<proteinExistence type="predicted"/>
<dbReference type="InterPro" id="IPR035309">
    <property type="entry name" value="PSME4"/>
</dbReference>
<keyword evidence="4" id="KW-0647">Proteasome</keyword>
<dbReference type="InterPro" id="IPR021843">
    <property type="entry name" value="PSME4_C"/>
</dbReference>
<evidence type="ECO:0000259" key="2">
    <source>
        <dbReference type="Pfam" id="PF11919"/>
    </source>
</evidence>
<dbReference type="Pfam" id="PF11919">
    <property type="entry name" value="PSME4_C"/>
    <property type="match status" value="1"/>
</dbReference>
<dbReference type="InterPro" id="IPR055455">
    <property type="entry name" value="HEAT_PSME4"/>
</dbReference>
<name>A0A2G8L7A7_STIJA</name>
<dbReference type="PANTHER" id="PTHR32170">
    <property type="entry name" value="PROTEASOME ACTIVATOR COMPLEX SUBUNIT 4"/>
    <property type="match status" value="1"/>
</dbReference>
<feature type="domain" description="Proteasome activator complex subunit 4-like HEAT repeat-like" evidence="3">
    <location>
        <begin position="1"/>
        <end position="223"/>
    </location>
</feature>
<dbReference type="Gene3D" id="1.25.10.10">
    <property type="entry name" value="Leucine-rich Repeat Variant"/>
    <property type="match status" value="1"/>
</dbReference>
<comment type="caution">
    <text evidence="4">The sequence shown here is derived from an EMBL/GenBank/DDBJ whole genome shotgun (WGS) entry which is preliminary data.</text>
</comment>
<dbReference type="GO" id="GO:1990111">
    <property type="term" value="C:spermatoproteasome complex"/>
    <property type="evidence" value="ECO:0007669"/>
    <property type="project" value="TreeGrafter"/>
</dbReference>
<dbReference type="Proteomes" id="UP000230750">
    <property type="component" value="Unassembled WGS sequence"/>
</dbReference>
<accession>A0A2G8L7A7</accession>
<dbReference type="Pfam" id="PF23096">
    <property type="entry name" value="HEAT_PSME4"/>
    <property type="match status" value="1"/>
</dbReference>
<dbReference type="GO" id="GO:0070628">
    <property type="term" value="F:proteasome binding"/>
    <property type="evidence" value="ECO:0007669"/>
    <property type="project" value="InterPro"/>
</dbReference>
<dbReference type="InterPro" id="IPR011989">
    <property type="entry name" value="ARM-like"/>
</dbReference>
<feature type="domain" description="Proteasome activator complex subunit 4 C-terminal" evidence="2">
    <location>
        <begin position="528"/>
        <end position="614"/>
    </location>
</feature>
<dbReference type="SUPFAM" id="SSF48371">
    <property type="entry name" value="ARM repeat"/>
    <property type="match status" value="1"/>
</dbReference>
<evidence type="ECO:0000256" key="1">
    <source>
        <dbReference type="ARBA" id="ARBA00004324"/>
    </source>
</evidence>
<comment type="subcellular location">
    <subcellularLocation>
        <location evidence="1">Nucleus speckle</location>
    </subcellularLocation>
</comment>
<protein>
    <submittedName>
        <fullName evidence="4">Putative proteasome activator complex subunit 4 isoform X2</fullName>
    </submittedName>
</protein>
<organism evidence="4 5">
    <name type="scientific">Stichopus japonicus</name>
    <name type="common">Sea cucumber</name>
    <dbReference type="NCBI Taxonomy" id="307972"/>
    <lineage>
        <taxon>Eukaryota</taxon>
        <taxon>Metazoa</taxon>
        <taxon>Echinodermata</taxon>
        <taxon>Eleutherozoa</taxon>
        <taxon>Echinozoa</taxon>
        <taxon>Holothuroidea</taxon>
        <taxon>Aspidochirotacea</taxon>
        <taxon>Aspidochirotida</taxon>
        <taxon>Stichopodidae</taxon>
        <taxon>Apostichopus</taxon>
    </lineage>
</organism>
<keyword evidence="5" id="KW-1185">Reference proteome</keyword>
<dbReference type="GO" id="GO:0016504">
    <property type="term" value="F:peptidase activator activity"/>
    <property type="evidence" value="ECO:0007669"/>
    <property type="project" value="InterPro"/>
</dbReference>
<gene>
    <name evidence="4" type="ORF">BSL78_06937</name>
</gene>
<dbReference type="EMBL" id="MRZV01000186">
    <property type="protein sequence ID" value="PIK56151.1"/>
    <property type="molecule type" value="Genomic_DNA"/>
</dbReference>
<dbReference type="InterPro" id="IPR016024">
    <property type="entry name" value="ARM-type_fold"/>
</dbReference>
<dbReference type="OrthoDB" id="17907at2759"/>
<reference evidence="4 5" key="1">
    <citation type="journal article" date="2017" name="PLoS Biol.">
        <title>The sea cucumber genome provides insights into morphological evolution and visceral regeneration.</title>
        <authorList>
            <person name="Zhang X."/>
            <person name="Sun L."/>
            <person name="Yuan J."/>
            <person name="Sun Y."/>
            <person name="Gao Y."/>
            <person name="Zhang L."/>
            <person name="Li S."/>
            <person name="Dai H."/>
            <person name="Hamel J.F."/>
            <person name="Liu C."/>
            <person name="Yu Y."/>
            <person name="Liu S."/>
            <person name="Lin W."/>
            <person name="Guo K."/>
            <person name="Jin S."/>
            <person name="Xu P."/>
            <person name="Storey K.B."/>
            <person name="Huan P."/>
            <person name="Zhang T."/>
            <person name="Zhou Y."/>
            <person name="Zhang J."/>
            <person name="Lin C."/>
            <person name="Li X."/>
            <person name="Xing L."/>
            <person name="Huo D."/>
            <person name="Sun M."/>
            <person name="Wang L."/>
            <person name="Mercier A."/>
            <person name="Li F."/>
            <person name="Yang H."/>
            <person name="Xiang J."/>
        </authorList>
    </citation>
    <scope>NUCLEOTIDE SEQUENCE [LARGE SCALE GENOMIC DNA]</scope>
    <source>
        <strain evidence="4">Shaxun</strain>
        <tissue evidence="4">Muscle</tissue>
    </source>
</reference>
<dbReference type="GO" id="GO:0016607">
    <property type="term" value="C:nuclear speck"/>
    <property type="evidence" value="ECO:0007669"/>
    <property type="project" value="UniProtKB-SubCell"/>
</dbReference>
<evidence type="ECO:0000313" key="4">
    <source>
        <dbReference type="EMBL" id="PIK56151.1"/>
    </source>
</evidence>
<dbReference type="STRING" id="307972.A0A2G8L7A7"/>